<organism evidence="1">
    <name type="scientific">marine sediment metagenome</name>
    <dbReference type="NCBI Taxonomy" id="412755"/>
    <lineage>
        <taxon>unclassified sequences</taxon>
        <taxon>metagenomes</taxon>
        <taxon>ecological metagenomes</taxon>
    </lineage>
</organism>
<reference evidence="1" key="1">
    <citation type="journal article" date="2015" name="Nature">
        <title>Complex archaea that bridge the gap between prokaryotes and eukaryotes.</title>
        <authorList>
            <person name="Spang A."/>
            <person name="Saw J.H."/>
            <person name="Jorgensen S.L."/>
            <person name="Zaremba-Niedzwiedzka K."/>
            <person name="Martijn J."/>
            <person name="Lind A.E."/>
            <person name="van Eijk R."/>
            <person name="Schleper C."/>
            <person name="Guy L."/>
            <person name="Ettema T.J."/>
        </authorList>
    </citation>
    <scope>NUCLEOTIDE SEQUENCE</scope>
</reference>
<dbReference type="EMBL" id="LAZR01034912">
    <property type="protein sequence ID" value="KKL28949.1"/>
    <property type="molecule type" value="Genomic_DNA"/>
</dbReference>
<gene>
    <name evidence="1" type="ORF">LCGC14_2370020</name>
</gene>
<dbReference type="AlphaFoldDB" id="A0A0F9C3Y9"/>
<comment type="caution">
    <text evidence="1">The sequence shown here is derived from an EMBL/GenBank/DDBJ whole genome shotgun (WGS) entry which is preliminary data.</text>
</comment>
<proteinExistence type="predicted"/>
<name>A0A0F9C3Y9_9ZZZZ</name>
<evidence type="ECO:0000313" key="1">
    <source>
        <dbReference type="EMBL" id="KKL28949.1"/>
    </source>
</evidence>
<sequence>MSEPTTAEMLIALRETHRNLPYRESWAFFDELRVGTGFGHGSEQSMDAFAIALWPSKHWASHAYEIKTSRADFTRELRTPVKRRPALRYSNLFWFVTPEGLVKPEEVPIEAGLIEVRWRGGGYPRREDWFTDIVLQAPWRDIPPPTWNLFASVARRVHRLENGHGES</sequence>
<protein>
    <submittedName>
        <fullName evidence="1">Uncharacterized protein</fullName>
    </submittedName>
</protein>
<accession>A0A0F9C3Y9</accession>